<evidence type="ECO:0000256" key="3">
    <source>
        <dbReference type="ARBA" id="ARBA00022829"/>
    </source>
</evidence>
<dbReference type="AlphaFoldDB" id="A0AAW7XFU7"/>
<dbReference type="FunFam" id="1.10.10.2830:FF:000001">
    <property type="entry name" value="Chromosome partitioning protein ParB"/>
    <property type="match status" value="1"/>
</dbReference>
<dbReference type="InterPro" id="IPR004437">
    <property type="entry name" value="ParB/RepB/Spo0J"/>
</dbReference>
<reference evidence="7" key="1">
    <citation type="submission" date="2023-07" db="EMBL/GenBank/DDBJ databases">
        <title>Genome content predicts the carbon catabolic preferences of heterotrophic bacteria.</title>
        <authorList>
            <person name="Gralka M."/>
        </authorList>
    </citation>
    <scope>NUCLEOTIDE SEQUENCE</scope>
    <source>
        <strain evidence="8">5G01</strain>
        <strain evidence="7">I2M16</strain>
    </source>
</reference>
<evidence type="ECO:0000313" key="7">
    <source>
        <dbReference type="EMBL" id="MDO6453178.1"/>
    </source>
</evidence>
<dbReference type="CDD" id="cd16393">
    <property type="entry name" value="SPO0J_N"/>
    <property type="match status" value="1"/>
</dbReference>
<protein>
    <recommendedName>
        <fullName evidence="2">Probable chromosome-partitioning protein ParB</fullName>
    </recommendedName>
</protein>
<evidence type="ECO:0000313" key="9">
    <source>
        <dbReference type="Proteomes" id="UP001169862"/>
    </source>
</evidence>
<organism evidence="7 9">
    <name type="scientific">Neptunomonas phycophila</name>
    <dbReference type="NCBI Taxonomy" id="1572645"/>
    <lineage>
        <taxon>Bacteria</taxon>
        <taxon>Pseudomonadati</taxon>
        <taxon>Pseudomonadota</taxon>
        <taxon>Gammaproteobacteria</taxon>
        <taxon>Oceanospirillales</taxon>
        <taxon>Oceanospirillaceae</taxon>
        <taxon>Neptunomonas</taxon>
    </lineage>
</organism>
<dbReference type="Pfam" id="PF17762">
    <property type="entry name" value="HTH_ParB"/>
    <property type="match status" value="1"/>
</dbReference>
<dbReference type="Pfam" id="PF02195">
    <property type="entry name" value="ParB_N"/>
    <property type="match status" value="1"/>
</dbReference>
<dbReference type="GO" id="GO:0005694">
    <property type="term" value="C:chromosome"/>
    <property type="evidence" value="ECO:0007669"/>
    <property type="project" value="TreeGrafter"/>
</dbReference>
<comment type="similarity">
    <text evidence="1">Belongs to the ParB family.</text>
</comment>
<evidence type="ECO:0000256" key="2">
    <source>
        <dbReference type="ARBA" id="ARBA00022372"/>
    </source>
</evidence>
<dbReference type="SMART" id="SM00470">
    <property type="entry name" value="ParB"/>
    <property type="match status" value="1"/>
</dbReference>
<dbReference type="InterPro" id="IPR003115">
    <property type="entry name" value="ParB_N"/>
</dbReference>
<dbReference type="EMBL" id="JAUOPG010000003">
    <property type="protein sequence ID" value="MDO6453178.1"/>
    <property type="molecule type" value="Genomic_DNA"/>
</dbReference>
<dbReference type="InterPro" id="IPR041468">
    <property type="entry name" value="HTH_ParB/Spo0J"/>
</dbReference>
<feature type="domain" description="ParB-like N-terminal" evidence="6">
    <location>
        <begin position="47"/>
        <end position="138"/>
    </location>
</feature>
<dbReference type="GO" id="GO:0045881">
    <property type="term" value="P:positive regulation of sporulation resulting in formation of a cellular spore"/>
    <property type="evidence" value="ECO:0007669"/>
    <property type="project" value="TreeGrafter"/>
</dbReference>
<dbReference type="InterPro" id="IPR057240">
    <property type="entry name" value="ParB_dimer_C"/>
</dbReference>
<dbReference type="EMBL" id="JAUYVO010000006">
    <property type="protein sequence ID" value="MDP2522981.1"/>
    <property type="molecule type" value="Genomic_DNA"/>
</dbReference>
<dbReference type="Proteomes" id="UP001177341">
    <property type="component" value="Unassembled WGS sequence"/>
</dbReference>
<evidence type="ECO:0000256" key="4">
    <source>
        <dbReference type="ARBA" id="ARBA00023125"/>
    </source>
</evidence>
<evidence type="ECO:0000256" key="1">
    <source>
        <dbReference type="ARBA" id="ARBA00006295"/>
    </source>
</evidence>
<comment type="function">
    <text evidence="5">Involved in chromosome partition. Localize to both poles of the predivisional cell following completion of DNA replication. Binds to the DNA origin of replication.</text>
</comment>
<sequence length="303" mass="33252">MVKKRGLGRGLDALLASVNTVEEVSVESASDSDHVSSAAKDMSDGYRLMSVDVIERGRYQPRRDLEPEALEDLANSIRAQGVMQPIVIRPIEAEGRYEIIAGERRWRASQMAGLTEIPVVIKDVPDEAAIAMALIENIQRENLNPMEEAIALQRLQDEFELTQQEVADAVGKSRSAVTNLLRLMKLTSDVRMLLEHGDIEMGHARALLGLEGLKQVSAGNEVVAKGLSVRQTEELVRKWQATTPEKAPKQTQLPNPALDSIATSLSERLAAKVTINQNQKGKGKITIAYDSPEALDTLLNSLK</sequence>
<dbReference type="RefSeq" id="WP_075173993.1">
    <property type="nucleotide sequence ID" value="NZ_CP041336.1"/>
</dbReference>
<dbReference type="Gene3D" id="3.90.1530.30">
    <property type="match status" value="1"/>
</dbReference>
<dbReference type="FunFam" id="3.90.1530.30:FF:000001">
    <property type="entry name" value="Chromosome partitioning protein ParB"/>
    <property type="match status" value="1"/>
</dbReference>
<evidence type="ECO:0000259" key="6">
    <source>
        <dbReference type="SMART" id="SM00470"/>
    </source>
</evidence>
<accession>A0AAW7XFU7</accession>
<dbReference type="NCBIfam" id="TIGR00180">
    <property type="entry name" value="parB_part"/>
    <property type="match status" value="1"/>
</dbReference>
<keyword evidence="10" id="KW-1185">Reference proteome</keyword>
<comment type="caution">
    <text evidence="7">The sequence shown here is derived from an EMBL/GenBank/DDBJ whole genome shotgun (WGS) entry which is preliminary data.</text>
</comment>
<gene>
    <name evidence="7" type="ORF">Q4490_06335</name>
    <name evidence="8" type="ORF">Q8W30_10420</name>
</gene>
<evidence type="ECO:0000256" key="5">
    <source>
        <dbReference type="ARBA" id="ARBA00025472"/>
    </source>
</evidence>
<dbReference type="InterPro" id="IPR050336">
    <property type="entry name" value="Chromosome_partition/occlusion"/>
</dbReference>
<dbReference type="GeneID" id="89458033"/>
<dbReference type="SUPFAM" id="SSF110849">
    <property type="entry name" value="ParB/Sulfiredoxin"/>
    <property type="match status" value="1"/>
</dbReference>
<dbReference type="PANTHER" id="PTHR33375">
    <property type="entry name" value="CHROMOSOME-PARTITIONING PROTEIN PARB-RELATED"/>
    <property type="match status" value="1"/>
</dbReference>
<keyword evidence="4" id="KW-0238">DNA-binding</keyword>
<name>A0AAW7XFU7_9GAMM</name>
<keyword evidence="3" id="KW-0159">Chromosome partition</keyword>
<dbReference type="PANTHER" id="PTHR33375:SF1">
    <property type="entry name" value="CHROMOSOME-PARTITIONING PROTEIN PARB-RELATED"/>
    <property type="match status" value="1"/>
</dbReference>
<dbReference type="InterPro" id="IPR036086">
    <property type="entry name" value="ParB/Sulfiredoxin_sf"/>
</dbReference>
<evidence type="ECO:0000313" key="10">
    <source>
        <dbReference type="Proteomes" id="UP001177341"/>
    </source>
</evidence>
<proteinExistence type="inferred from homology"/>
<dbReference type="Pfam" id="PF23552">
    <property type="entry name" value="ParB_C"/>
    <property type="match status" value="1"/>
</dbReference>
<dbReference type="Gene3D" id="1.10.10.2830">
    <property type="match status" value="1"/>
</dbReference>
<dbReference type="GO" id="GO:0003677">
    <property type="term" value="F:DNA binding"/>
    <property type="evidence" value="ECO:0007669"/>
    <property type="project" value="UniProtKB-KW"/>
</dbReference>
<dbReference type="Proteomes" id="UP001169862">
    <property type="component" value="Unassembled WGS sequence"/>
</dbReference>
<dbReference type="GO" id="GO:0007059">
    <property type="term" value="P:chromosome segregation"/>
    <property type="evidence" value="ECO:0007669"/>
    <property type="project" value="UniProtKB-KW"/>
</dbReference>
<evidence type="ECO:0000313" key="8">
    <source>
        <dbReference type="EMBL" id="MDP2522981.1"/>
    </source>
</evidence>